<feature type="transmembrane region" description="Helical" evidence="2">
    <location>
        <begin position="64"/>
        <end position="83"/>
    </location>
</feature>
<keyword evidence="4" id="KW-1185">Reference proteome</keyword>
<dbReference type="Proteomes" id="UP001244011">
    <property type="component" value="Unassembled WGS sequence"/>
</dbReference>
<organism evidence="3 4">
    <name type="scientific">Phialemonium atrogriseum</name>
    <dbReference type="NCBI Taxonomy" id="1093897"/>
    <lineage>
        <taxon>Eukaryota</taxon>
        <taxon>Fungi</taxon>
        <taxon>Dikarya</taxon>
        <taxon>Ascomycota</taxon>
        <taxon>Pezizomycotina</taxon>
        <taxon>Sordariomycetes</taxon>
        <taxon>Sordariomycetidae</taxon>
        <taxon>Cephalothecales</taxon>
        <taxon>Cephalothecaceae</taxon>
        <taxon>Phialemonium</taxon>
    </lineage>
</organism>
<feature type="transmembrane region" description="Helical" evidence="2">
    <location>
        <begin position="690"/>
        <end position="712"/>
    </location>
</feature>
<dbReference type="InterPro" id="IPR021840">
    <property type="entry name" value="DUF3433"/>
</dbReference>
<accession>A0AAJ0FG39</accession>
<feature type="transmembrane region" description="Helical" evidence="2">
    <location>
        <begin position="651"/>
        <end position="670"/>
    </location>
</feature>
<gene>
    <name evidence="3" type="ORF">QBC33DRAFT_542093</name>
</gene>
<name>A0AAJ0FG39_9PEZI</name>
<feature type="transmembrane region" description="Helical" evidence="2">
    <location>
        <begin position="173"/>
        <end position="190"/>
    </location>
</feature>
<feature type="transmembrane region" description="Helical" evidence="2">
    <location>
        <begin position="103"/>
        <end position="125"/>
    </location>
</feature>
<dbReference type="PANTHER" id="PTHR37544">
    <property type="entry name" value="SPRAY-RELATED"/>
    <property type="match status" value="1"/>
</dbReference>
<proteinExistence type="predicted"/>
<feature type="transmembrane region" description="Helical" evidence="2">
    <location>
        <begin position="758"/>
        <end position="781"/>
    </location>
</feature>
<dbReference type="EMBL" id="MU839012">
    <property type="protein sequence ID" value="KAK1766182.1"/>
    <property type="molecule type" value="Genomic_DNA"/>
</dbReference>
<evidence type="ECO:0000256" key="2">
    <source>
        <dbReference type="SAM" id="Phobius"/>
    </source>
</evidence>
<feature type="transmembrane region" description="Helical" evidence="2">
    <location>
        <begin position="1145"/>
        <end position="1165"/>
    </location>
</feature>
<reference evidence="3" key="1">
    <citation type="submission" date="2023-06" db="EMBL/GenBank/DDBJ databases">
        <title>Genome-scale phylogeny and comparative genomics of the fungal order Sordariales.</title>
        <authorList>
            <consortium name="Lawrence Berkeley National Laboratory"/>
            <person name="Hensen N."/>
            <person name="Bonometti L."/>
            <person name="Westerberg I."/>
            <person name="Brannstrom I.O."/>
            <person name="Guillou S."/>
            <person name="Cros-Aarteil S."/>
            <person name="Calhoun S."/>
            <person name="Haridas S."/>
            <person name="Kuo A."/>
            <person name="Mondo S."/>
            <person name="Pangilinan J."/>
            <person name="Riley R."/>
            <person name="Labutti K."/>
            <person name="Andreopoulos B."/>
            <person name="Lipzen A."/>
            <person name="Chen C."/>
            <person name="Yanf M."/>
            <person name="Daum C."/>
            <person name="Ng V."/>
            <person name="Clum A."/>
            <person name="Steindorff A."/>
            <person name="Ohm R."/>
            <person name="Martin F."/>
            <person name="Silar P."/>
            <person name="Natvig D."/>
            <person name="Lalanne C."/>
            <person name="Gautier V."/>
            <person name="Ament-Velasquez S.L."/>
            <person name="Kruys A."/>
            <person name="Hutchinson M.I."/>
            <person name="Powell A.J."/>
            <person name="Barry K."/>
            <person name="Miller A.N."/>
            <person name="Grigoriev I.V."/>
            <person name="Debuchy R."/>
            <person name="Gladieux P."/>
            <person name="Thoren M.H."/>
            <person name="Johannesson H."/>
        </authorList>
    </citation>
    <scope>NUCLEOTIDE SEQUENCE</scope>
    <source>
        <strain evidence="3">8032-3</strain>
    </source>
</reference>
<dbReference type="PANTHER" id="PTHR37544:SF3">
    <property type="entry name" value="SPRAY"/>
    <property type="match status" value="1"/>
</dbReference>
<evidence type="ECO:0000313" key="4">
    <source>
        <dbReference type="Proteomes" id="UP001244011"/>
    </source>
</evidence>
<protein>
    <submittedName>
        <fullName evidence="3">Uncharacterized protein</fullName>
    </submittedName>
</protein>
<feature type="transmembrane region" description="Helical" evidence="2">
    <location>
        <begin position="531"/>
        <end position="552"/>
    </location>
</feature>
<keyword evidence="2" id="KW-0472">Membrane</keyword>
<evidence type="ECO:0000256" key="1">
    <source>
        <dbReference type="SAM" id="MobiDB-lite"/>
    </source>
</evidence>
<feature type="region of interest" description="Disordered" evidence="1">
    <location>
        <begin position="1"/>
        <end position="25"/>
    </location>
</feature>
<dbReference type="AlphaFoldDB" id="A0AAJ0FG39"/>
<dbReference type="Pfam" id="PF11915">
    <property type="entry name" value="DUF3433"/>
    <property type="match status" value="2"/>
</dbReference>
<comment type="caution">
    <text evidence="3">The sequence shown here is derived from an EMBL/GenBank/DDBJ whole genome shotgun (WGS) entry which is preliminary data.</text>
</comment>
<dbReference type="GeneID" id="85311414"/>
<evidence type="ECO:0000313" key="3">
    <source>
        <dbReference type="EMBL" id="KAK1766182.1"/>
    </source>
</evidence>
<keyword evidence="2" id="KW-1133">Transmembrane helix</keyword>
<sequence length="1273" mass="142131">MVFRFSPDPSKRQDVQHPEPWSGDASTDLAEKKITYSNPTLSFDREGPQTTTAGWRPYTMRAPVLVPFILVSLFLAAIIELLAQKSKREGGLSLSPDPDESPAVIFYSRYAPTIVAVVYSLWWTWIDLDIRRMQPWLDLSRPAGAPAESTLFLDYPFEFLAFIPYRAGKRKHWLVFLAGTIMMVIFWAITPLQSAVFGIQPVILKEHELMGESAQLANLSQQLDAMDASILNDAYATTWLGQPLPKFTTSQHVFLPLRPVKKRESSLPDETWTTTATALSTELECWPAIVDKTELQNTFEFDNGQGCKANISLFSSSRADMNSSVGYSVIYVGYHMEAHLDWFLQGPDCSQEASHQFLAVWGRRPKDSNVEAVTGLFCEPHYWKQNVSVTISARDQRPIESSVVPVDRLERLEETEFNATAFEYLLGTGVSPKEFRRDYPRDRVPDQYAALFKTNIIWPVTNMVGFAVGDMNYSLADLQSSAALHEVFSNAHKKLFSTAIPAMLNAAEHLASERSGTIQYTLYGIVVSRPIALTLEILHILVGVLVGVVLVSSSQARSNLIKDPTGIGSLLGIFRESDSLLKDYASKDRYDETTLRKSAHEYRYGLVRHDTLRGSSLRIELSTSVTSDDPNRDTVKDEACHPTRHTALQPLSGVVFVGSLVAGMVVLLYLKRKEQLLGGLPRPTENFEVLQLLENYVPTVFATLVEPFLVLLNRLRCILQPFHDLRKGNKSAEKTLETPYTSLPPQFTLWNALKSGHLMLASLCALSLLANIFAVALGAIFNELPIAAGYPTALRQTQLPVWGRSIFIDTPHIPQDHFYVTKANLSLGTRLPAWTDPKFGYLPFAELAQKDDNSSSTYRAQTRGFGVEFNCSRLSTSPDSNPYVNYTLQDDGLQDLVVRYATENGSIAHCSTFKGIKGTPALNISLGAAPGYLALELVTPLVPLQVLNKDKSRSEVTEDWDMCKRKLLLSWWRVDPTDRNASLSAVHLQCVPVFQTAVFDVVVDSSGYVLESARVGDFDNISSLDWDQTQDLLADGVNIIGQGASIASDSTSLSRADASWHNDTLTRDWVNYLLKVAMNTSRLVDPDEAVPDPASIIVAVQDLYQRFFSNLLGRDPTLFKTATAPVEITGTRTVLETRIFMDQTAFVITIIILCLNIIVATMLYIQERKPFLPRLPATIGSILAYVAASTAVREYVEPGERRINAGRRRPVVSTYGFGKYVGVDGKNHVGIEAHPFVVPLDWETKLSSKEPFSLRKWFRRFGHPRRHFALGKR</sequence>
<dbReference type="RefSeq" id="XP_060282395.1">
    <property type="nucleotide sequence ID" value="XM_060428227.1"/>
</dbReference>
<keyword evidence="2" id="KW-0812">Transmembrane</keyword>